<dbReference type="InterPro" id="IPR018357">
    <property type="entry name" value="Hexapep_transf_CS"/>
</dbReference>
<comment type="caution">
    <text evidence="4">The sequence shown here is derived from an EMBL/GenBank/DDBJ whole genome shotgun (WGS) entry which is preliminary data.</text>
</comment>
<dbReference type="AlphaFoldDB" id="A0A5A9YYP9"/>
<dbReference type="InterPro" id="IPR011004">
    <property type="entry name" value="Trimer_LpxA-like_sf"/>
</dbReference>
<evidence type="ECO:0000256" key="3">
    <source>
        <dbReference type="ARBA" id="ARBA00023315"/>
    </source>
</evidence>
<keyword evidence="3 4" id="KW-0012">Acyltransferase</keyword>
<evidence type="ECO:0000256" key="2">
    <source>
        <dbReference type="ARBA" id="ARBA00022737"/>
    </source>
</evidence>
<dbReference type="CDD" id="cd04647">
    <property type="entry name" value="LbH_MAT_like"/>
    <property type="match status" value="1"/>
</dbReference>
<evidence type="ECO:0000256" key="1">
    <source>
        <dbReference type="ARBA" id="ARBA00022679"/>
    </source>
</evidence>
<evidence type="ECO:0000313" key="5">
    <source>
        <dbReference type="Proteomes" id="UP000325291"/>
    </source>
</evidence>
<dbReference type="EMBL" id="VINQ01000021">
    <property type="protein sequence ID" value="KAA0909988.1"/>
    <property type="molecule type" value="Genomic_DNA"/>
</dbReference>
<dbReference type="SUPFAM" id="SSF51161">
    <property type="entry name" value="Trimeric LpxA-like enzymes"/>
    <property type="match status" value="1"/>
</dbReference>
<keyword evidence="1 4" id="KW-0808">Transferase</keyword>
<dbReference type="Gene3D" id="2.160.10.10">
    <property type="entry name" value="Hexapeptide repeat proteins"/>
    <property type="match status" value="1"/>
</dbReference>
<reference evidence="4 5" key="1">
    <citation type="submission" date="2019-07" db="EMBL/GenBank/DDBJ databases">
        <title>Aquicoccus porphyridii gen. nov., sp. nov., isolated from a small marine red alga, Porphyridium marinum.</title>
        <authorList>
            <person name="Liu L."/>
        </authorList>
    </citation>
    <scope>NUCLEOTIDE SEQUENCE [LARGE SCALE GENOMIC DNA]</scope>
    <source>
        <strain evidence="4 5">L1 8-17</strain>
    </source>
</reference>
<evidence type="ECO:0000313" key="4">
    <source>
        <dbReference type="EMBL" id="KAA0909988.1"/>
    </source>
</evidence>
<dbReference type="Proteomes" id="UP000325291">
    <property type="component" value="Unassembled WGS sequence"/>
</dbReference>
<name>A0A5A9YYP9_9RHOB</name>
<gene>
    <name evidence="4" type="ORF">FLO80_19140</name>
</gene>
<dbReference type="PANTHER" id="PTHR23416:SF78">
    <property type="entry name" value="LIPOPOLYSACCHARIDE BIOSYNTHESIS O-ACETYL TRANSFERASE WBBJ-RELATED"/>
    <property type="match status" value="1"/>
</dbReference>
<dbReference type="GO" id="GO:0016746">
    <property type="term" value="F:acyltransferase activity"/>
    <property type="evidence" value="ECO:0007669"/>
    <property type="project" value="UniProtKB-KW"/>
</dbReference>
<keyword evidence="2" id="KW-0677">Repeat</keyword>
<dbReference type="PANTHER" id="PTHR23416">
    <property type="entry name" value="SIALIC ACID SYNTHASE-RELATED"/>
    <property type="match status" value="1"/>
</dbReference>
<dbReference type="InterPro" id="IPR001451">
    <property type="entry name" value="Hexapep"/>
</dbReference>
<proteinExistence type="predicted"/>
<dbReference type="Pfam" id="PF00132">
    <property type="entry name" value="Hexapep"/>
    <property type="match status" value="1"/>
</dbReference>
<keyword evidence="5" id="KW-1185">Reference proteome</keyword>
<accession>A0A5A9YYP9</accession>
<sequence length="172" mass="18142">MTKLPGNIKARLRGVQLGSGSKFSWGAKVFKSKNSKIVFGKNCKILNGAIIAPHPHGSVVFGDNCSINPYCMIYGHGGLEVGSNVRIAAHTTIIPANHRYIYQEGQMSHTDLARSGIVIGDNVWIGSGVRILDGVVIAANTIIGAGSVVTRSIEVPGVYGGVPAKFIRPHGP</sequence>
<protein>
    <submittedName>
        <fullName evidence="4">Acyltransferase</fullName>
    </submittedName>
</protein>
<dbReference type="InterPro" id="IPR051159">
    <property type="entry name" value="Hexapeptide_acetyltransf"/>
</dbReference>
<dbReference type="PROSITE" id="PS00101">
    <property type="entry name" value="HEXAPEP_TRANSFERASES"/>
    <property type="match status" value="1"/>
</dbReference>
<organism evidence="4 5">
    <name type="scientific">Aquicoccus porphyridii</name>
    <dbReference type="NCBI Taxonomy" id="1852029"/>
    <lineage>
        <taxon>Bacteria</taxon>
        <taxon>Pseudomonadati</taxon>
        <taxon>Pseudomonadota</taxon>
        <taxon>Alphaproteobacteria</taxon>
        <taxon>Rhodobacterales</taxon>
        <taxon>Paracoccaceae</taxon>
        <taxon>Aquicoccus</taxon>
    </lineage>
</organism>